<sequence>MPGLEMHRAAEEEGQDADTSDEEDEELEQDAMLCPGAWIGRWSRIFIARARAGKPLGHLDKVVWDHGHVWGVKVRLVPLANSITTDRVPLSDDDREGKLRLESYQIRATIQEVYVTPKFFEDL</sequence>
<protein>
    <submittedName>
        <fullName evidence="2">Uncharacterized protein</fullName>
    </submittedName>
</protein>
<accession>A0A4Y9ZD38</accession>
<feature type="region of interest" description="Disordered" evidence="1">
    <location>
        <begin position="1"/>
        <end position="28"/>
    </location>
</feature>
<organism evidence="2 3">
    <name type="scientific">Dentipellis fragilis</name>
    <dbReference type="NCBI Taxonomy" id="205917"/>
    <lineage>
        <taxon>Eukaryota</taxon>
        <taxon>Fungi</taxon>
        <taxon>Dikarya</taxon>
        <taxon>Basidiomycota</taxon>
        <taxon>Agaricomycotina</taxon>
        <taxon>Agaricomycetes</taxon>
        <taxon>Russulales</taxon>
        <taxon>Hericiaceae</taxon>
        <taxon>Dentipellis</taxon>
    </lineage>
</organism>
<dbReference type="AlphaFoldDB" id="A0A4Y9ZD38"/>
<evidence type="ECO:0000313" key="3">
    <source>
        <dbReference type="Proteomes" id="UP000298327"/>
    </source>
</evidence>
<evidence type="ECO:0000313" key="2">
    <source>
        <dbReference type="EMBL" id="TFY71678.1"/>
    </source>
</evidence>
<gene>
    <name evidence="2" type="ORF">EVG20_g1336</name>
</gene>
<evidence type="ECO:0000256" key="1">
    <source>
        <dbReference type="SAM" id="MobiDB-lite"/>
    </source>
</evidence>
<feature type="compositionally biased region" description="Acidic residues" evidence="1">
    <location>
        <begin position="12"/>
        <end position="28"/>
    </location>
</feature>
<dbReference type="Proteomes" id="UP000298327">
    <property type="component" value="Unassembled WGS sequence"/>
</dbReference>
<dbReference type="EMBL" id="SEOQ01000041">
    <property type="protein sequence ID" value="TFY71678.1"/>
    <property type="molecule type" value="Genomic_DNA"/>
</dbReference>
<reference evidence="2 3" key="1">
    <citation type="submission" date="2019-02" db="EMBL/GenBank/DDBJ databases">
        <title>Genome sequencing of the rare red list fungi Dentipellis fragilis.</title>
        <authorList>
            <person name="Buettner E."/>
            <person name="Kellner H."/>
        </authorList>
    </citation>
    <scope>NUCLEOTIDE SEQUENCE [LARGE SCALE GENOMIC DNA]</scope>
    <source>
        <strain evidence="2 3">DSM 105465</strain>
    </source>
</reference>
<dbReference type="OrthoDB" id="3262462at2759"/>
<name>A0A4Y9ZD38_9AGAM</name>
<keyword evidence="3" id="KW-1185">Reference proteome</keyword>
<proteinExistence type="predicted"/>
<feature type="compositionally biased region" description="Basic and acidic residues" evidence="1">
    <location>
        <begin position="1"/>
        <end position="11"/>
    </location>
</feature>
<comment type="caution">
    <text evidence="2">The sequence shown here is derived from an EMBL/GenBank/DDBJ whole genome shotgun (WGS) entry which is preliminary data.</text>
</comment>